<protein>
    <submittedName>
        <fullName evidence="11">Metalloprotease 1</fullName>
    </submittedName>
</protein>
<evidence type="ECO:0000256" key="6">
    <source>
        <dbReference type="ARBA" id="ARBA00022801"/>
    </source>
</evidence>
<dbReference type="GeneID" id="70180441"/>
<evidence type="ECO:0000313" key="11">
    <source>
        <dbReference type="EMBL" id="KAH7014600.1"/>
    </source>
</evidence>
<comment type="caution">
    <text evidence="11">The sequence shown here is derived from an EMBL/GenBank/DDBJ whole genome shotgun (WGS) entry which is preliminary data.</text>
</comment>
<accession>A0A9P8XSA2</accession>
<evidence type="ECO:0000256" key="8">
    <source>
        <dbReference type="ARBA" id="ARBA00023049"/>
    </source>
</evidence>
<dbReference type="RefSeq" id="XP_046005567.1">
    <property type="nucleotide sequence ID" value="XM_046150895.1"/>
</dbReference>
<dbReference type="CDD" id="cd04275">
    <property type="entry name" value="ZnMc_pappalysin_like"/>
    <property type="match status" value="1"/>
</dbReference>
<comment type="function">
    <text evidence="1">Secreted metalloproteinase that allows assimilation of proteinaceous substrates.</text>
</comment>
<dbReference type="EMBL" id="JAGTJQ010000013">
    <property type="protein sequence ID" value="KAH7014600.1"/>
    <property type="molecule type" value="Genomic_DNA"/>
</dbReference>
<keyword evidence="9" id="KW-1015">Disulfide bond</keyword>
<keyword evidence="5" id="KW-0732">Signal</keyword>
<dbReference type="PANTHER" id="PTHR47466">
    <property type="match status" value="1"/>
</dbReference>
<dbReference type="GO" id="GO:0046872">
    <property type="term" value="F:metal ion binding"/>
    <property type="evidence" value="ECO:0007669"/>
    <property type="project" value="UniProtKB-KW"/>
</dbReference>
<evidence type="ECO:0000256" key="5">
    <source>
        <dbReference type="ARBA" id="ARBA00022729"/>
    </source>
</evidence>
<evidence type="ECO:0000313" key="12">
    <source>
        <dbReference type="Proteomes" id="UP000756346"/>
    </source>
</evidence>
<evidence type="ECO:0000256" key="3">
    <source>
        <dbReference type="ARBA" id="ARBA00022670"/>
    </source>
</evidence>
<evidence type="ECO:0000256" key="2">
    <source>
        <dbReference type="ARBA" id="ARBA00008721"/>
    </source>
</evidence>
<keyword evidence="12" id="KW-1185">Reference proteome</keyword>
<dbReference type="PANTHER" id="PTHR47466:SF1">
    <property type="entry name" value="METALLOPROTEASE MEP1 (AFU_ORTHOLOGUE AFUA_1G07730)-RELATED"/>
    <property type="match status" value="1"/>
</dbReference>
<evidence type="ECO:0000259" key="10">
    <source>
        <dbReference type="Pfam" id="PF05572"/>
    </source>
</evidence>
<organism evidence="11 12">
    <name type="scientific">Microdochium trichocladiopsis</name>
    <dbReference type="NCBI Taxonomy" id="1682393"/>
    <lineage>
        <taxon>Eukaryota</taxon>
        <taxon>Fungi</taxon>
        <taxon>Dikarya</taxon>
        <taxon>Ascomycota</taxon>
        <taxon>Pezizomycotina</taxon>
        <taxon>Sordariomycetes</taxon>
        <taxon>Xylariomycetidae</taxon>
        <taxon>Xylariales</taxon>
        <taxon>Microdochiaceae</taxon>
        <taxon>Microdochium</taxon>
    </lineage>
</organism>
<sequence length="246" mass="27258">MHRNASVIEAANAAMGIVDTAATLVVDTYFHVVALSKNESDGYIPQAAMTKQLQVMNAAYQPYGIQFNLKGTDWTINKRWAVDKKTKRMKAALRKGDYKTLNIYFQKRLKDDNLGYCYFPRGPPKPGSKKFIRDGCSIDGASVPGGAYTGYNLGLTAVHEVGHWFGLLHTFEGQNCAGTGDFVADTPQQISATVGCPEGRDSCPSSPGLDPIHNYMDYSTDACYTQFTEGQRQRMITMYNTYRKNS</sequence>
<dbReference type="GO" id="GO:0008237">
    <property type="term" value="F:metallopeptidase activity"/>
    <property type="evidence" value="ECO:0007669"/>
    <property type="project" value="UniProtKB-KW"/>
</dbReference>
<reference evidence="11" key="1">
    <citation type="journal article" date="2021" name="Nat. Commun.">
        <title>Genetic determinants of endophytism in the Arabidopsis root mycobiome.</title>
        <authorList>
            <person name="Mesny F."/>
            <person name="Miyauchi S."/>
            <person name="Thiergart T."/>
            <person name="Pickel B."/>
            <person name="Atanasova L."/>
            <person name="Karlsson M."/>
            <person name="Huettel B."/>
            <person name="Barry K.W."/>
            <person name="Haridas S."/>
            <person name="Chen C."/>
            <person name="Bauer D."/>
            <person name="Andreopoulos W."/>
            <person name="Pangilinan J."/>
            <person name="LaButti K."/>
            <person name="Riley R."/>
            <person name="Lipzen A."/>
            <person name="Clum A."/>
            <person name="Drula E."/>
            <person name="Henrissat B."/>
            <person name="Kohler A."/>
            <person name="Grigoriev I.V."/>
            <person name="Martin F.M."/>
            <person name="Hacquard S."/>
        </authorList>
    </citation>
    <scope>NUCLEOTIDE SEQUENCE</scope>
    <source>
        <strain evidence="11">MPI-CAGE-CH-0230</strain>
    </source>
</reference>
<evidence type="ECO:0000256" key="9">
    <source>
        <dbReference type="ARBA" id="ARBA00023157"/>
    </source>
</evidence>
<dbReference type="OrthoDB" id="536211at2759"/>
<keyword evidence="7" id="KW-0862">Zinc</keyword>
<gene>
    <name evidence="11" type="ORF">B0I36DRAFT_255660</name>
</gene>
<dbReference type="InterPro" id="IPR008754">
    <property type="entry name" value="Peptidase_M43"/>
</dbReference>
<dbReference type="Gene3D" id="3.40.390.10">
    <property type="entry name" value="Collagenase (Catalytic Domain)"/>
    <property type="match status" value="1"/>
</dbReference>
<keyword evidence="8 11" id="KW-0482">Metalloprotease</keyword>
<comment type="similarity">
    <text evidence="2">Belongs to the peptidase M43B family.</text>
</comment>
<dbReference type="Proteomes" id="UP000756346">
    <property type="component" value="Unassembled WGS sequence"/>
</dbReference>
<dbReference type="AlphaFoldDB" id="A0A9P8XSA2"/>
<dbReference type="InterPro" id="IPR024079">
    <property type="entry name" value="MetalloPept_cat_dom_sf"/>
</dbReference>
<keyword evidence="4" id="KW-0479">Metal-binding</keyword>
<name>A0A9P8XSA2_9PEZI</name>
<evidence type="ECO:0000256" key="4">
    <source>
        <dbReference type="ARBA" id="ARBA00022723"/>
    </source>
</evidence>
<dbReference type="SUPFAM" id="SSF55486">
    <property type="entry name" value="Metalloproteases ('zincins'), catalytic domain"/>
    <property type="match status" value="1"/>
</dbReference>
<dbReference type="Pfam" id="PF05572">
    <property type="entry name" value="Peptidase_M43"/>
    <property type="match status" value="1"/>
</dbReference>
<keyword evidence="6" id="KW-0378">Hydrolase</keyword>
<feature type="domain" description="Peptidase M43 pregnancy-associated plasma-A" evidence="10">
    <location>
        <begin position="97"/>
        <end position="237"/>
    </location>
</feature>
<evidence type="ECO:0000256" key="7">
    <source>
        <dbReference type="ARBA" id="ARBA00022833"/>
    </source>
</evidence>
<keyword evidence="3" id="KW-0645">Protease</keyword>
<proteinExistence type="inferred from homology"/>
<dbReference type="GO" id="GO:0006508">
    <property type="term" value="P:proteolysis"/>
    <property type="evidence" value="ECO:0007669"/>
    <property type="project" value="UniProtKB-KW"/>
</dbReference>
<evidence type="ECO:0000256" key="1">
    <source>
        <dbReference type="ARBA" id="ARBA00003174"/>
    </source>
</evidence>